<reference evidence="1 2" key="1">
    <citation type="submission" date="2018-02" db="EMBL/GenBank/DDBJ databases">
        <title>8 Nocardia nova and 1 Nocardia cyriacigeorgica strain used for evolution to TMP-SMX.</title>
        <authorList>
            <person name="Mehta H."/>
            <person name="Weng J."/>
            <person name="Shamoo Y."/>
        </authorList>
    </citation>
    <scope>NUCLEOTIDE SEQUENCE [LARGE SCALE GENOMIC DNA]</scope>
    <source>
        <strain evidence="1 2">ATCC 33727</strain>
    </source>
</reference>
<protein>
    <submittedName>
        <fullName evidence="1">Uncharacterized protein</fullName>
    </submittedName>
</protein>
<evidence type="ECO:0000313" key="1">
    <source>
        <dbReference type="EMBL" id="PSR63979.1"/>
    </source>
</evidence>
<dbReference type="Proteomes" id="UP000241647">
    <property type="component" value="Unassembled WGS sequence"/>
</dbReference>
<comment type="caution">
    <text evidence="1">The sequence shown here is derived from an EMBL/GenBank/DDBJ whole genome shotgun (WGS) entry which is preliminary data.</text>
</comment>
<accession>A0A2T2Z8C6</accession>
<evidence type="ECO:0000313" key="2">
    <source>
        <dbReference type="Proteomes" id="UP000241647"/>
    </source>
</evidence>
<dbReference type="Gene3D" id="3.10.50.30">
    <property type="entry name" value="Transcription elongation factor, GreA/GreB, C-terminal domain"/>
    <property type="match status" value="1"/>
</dbReference>
<name>A0A2T2Z8C6_9NOCA</name>
<dbReference type="GO" id="GO:0003677">
    <property type="term" value="F:DNA binding"/>
    <property type="evidence" value="ECO:0007669"/>
    <property type="project" value="InterPro"/>
</dbReference>
<proteinExistence type="predicted"/>
<gene>
    <name evidence="1" type="ORF">C8259_09005</name>
</gene>
<dbReference type="GO" id="GO:0032784">
    <property type="term" value="P:regulation of DNA-templated transcription elongation"/>
    <property type="evidence" value="ECO:0007669"/>
    <property type="project" value="InterPro"/>
</dbReference>
<dbReference type="InterPro" id="IPR036953">
    <property type="entry name" value="GreA/GreB_C_sf"/>
</dbReference>
<dbReference type="EMBL" id="PYHS01000004">
    <property type="protein sequence ID" value="PSR63979.1"/>
    <property type="molecule type" value="Genomic_DNA"/>
</dbReference>
<organism evidence="1 2">
    <name type="scientific">Nocardia nova</name>
    <dbReference type="NCBI Taxonomy" id="37330"/>
    <lineage>
        <taxon>Bacteria</taxon>
        <taxon>Bacillati</taxon>
        <taxon>Actinomycetota</taxon>
        <taxon>Actinomycetes</taxon>
        <taxon>Mycobacteriales</taxon>
        <taxon>Nocardiaceae</taxon>
        <taxon>Nocardia</taxon>
    </lineage>
</organism>
<sequence>MVLEYINALKWWVLAAGGLFVFRSAISKLLSEITSGDMNFGSLAKFSFNRQVTDAEKEAGALSKAAADSKPADGTAELSVTATMTAEAEVSKPIEVPALDEAKLRVHARVPMFPRPGAAAAAALTIEERRAAERHLLLLRAFSRMKVDEAWFRKAKTDPALALVNSGKRLFGLLARSDDPDPWELPELWPETPANIVEVLQQLHRLWISAKTEPSRVTLNAAYGYRNAACDWAGAYADFLDGALAGVVRLGTRMLLSELKSDGTIKRQFDYTIAIDSAADPKNTRYASSLPASQALLGHIVGDIVDTTIDGKPVKVRIQAVTTTRP</sequence>
<dbReference type="AlphaFoldDB" id="A0A2T2Z8C6"/>